<evidence type="ECO:0000313" key="3">
    <source>
        <dbReference type="Proteomes" id="UP000182624"/>
    </source>
</evidence>
<dbReference type="AlphaFoldDB" id="A0A1I5YMA6"/>
<keyword evidence="3" id="KW-1185">Reference proteome</keyword>
<name>A0A1I5YMA6_9FIRM</name>
<evidence type="ECO:0000259" key="1">
    <source>
        <dbReference type="Pfam" id="PF07929"/>
    </source>
</evidence>
<evidence type="ECO:0000313" key="2">
    <source>
        <dbReference type="EMBL" id="SFQ45361.1"/>
    </source>
</evidence>
<accession>A0A1I5YMA6</accession>
<dbReference type="InterPro" id="IPR024047">
    <property type="entry name" value="MM3350-like_sf"/>
</dbReference>
<dbReference type="SUPFAM" id="SSF159941">
    <property type="entry name" value="MM3350-like"/>
    <property type="match status" value="1"/>
</dbReference>
<dbReference type="RefSeq" id="WP_074892024.1">
    <property type="nucleotide sequence ID" value="NZ_FOXO01000050.1"/>
</dbReference>
<protein>
    <submittedName>
        <fullName evidence="2">PRiA4b ORF-3-like protein</fullName>
    </submittedName>
</protein>
<dbReference type="EMBL" id="FOXO01000050">
    <property type="protein sequence ID" value="SFQ45361.1"/>
    <property type="molecule type" value="Genomic_DNA"/>
</dbReference>
<dbReference type="Pfam" id="PF07929">
    <property type="entry name" value="PRiA4_ORF3"/>
    <property type="match status" value="1"/>
</dbReference>
<dbReference type="InterPro" id="IPR012912">
    <property type="entry name" value="Plasmid_pRiA4b_Orf3-like"/>
</dbReference>
<sequence>MKQYTLKVYPQGQSRKTYRVIEISGNDTLDRLCEVILAAFDFIHEHMYEFSMTGKLYSDDNYSCYPEYKGQPSTDTKLDKLGLQKEQKFILHYDFGDDWVFEIQVQDIHDEKTRVIAHVTEEKGSVEQYPDYDDWDDDDDYDYDEEPDEAIEARKENKKYLDMFLKDLKASGVSTKTIQNHMDNVDFYLTDYLPFTDEEYTDMKAGAESFILRDFFGYYYTHKCMWSTPNNLKTTGASIKKFYKCMADHGEISKEKYKELCTLFKEEMADWQEECRRFNDDDDDDFFLY</sequence>
<dbReference type="Proteomes" id="UP000182624">
    <property type="component" value="Unassembled WGS sequence"/>
</dbReference>
<feature type="domain" description="Plasmid pRiA4b Orf3-like" evidence="1">
    <location>
        <begin position="3"/>
        <end position="124"/>
    </location>
</feature>
<organism evidence="2 3">
    <name type="scientific">Butyrivibrio proteoclasticus</name>
    <dbReference type="NCBI Taxonomy" id="43305"/>
    <lineage>
        <taxon>Bacteria</taxon>
        <taxon>Bacillati</taxon>
        <taxon>Bacillota</taxon>
        <taxon>Clostridia</taxon>
        <taxon>Lachnospirales</taxon>
        <taxon>Lachnospiraceae</taxon>
        <taxon>Butyrivibrio</taxon>
    </lineage>
</organism>
<gene>
    <name evidence="2" type="ORF">SAMN04487928_15014</name>
</gene>
<dbReference type="OrthoDB" id="9801392at2"/>
<proteinExistence type="predicted"/>
<reference evidence="3" key="1">
    <citation type="submission" date="2016-10" db="EMBL/GenBank/DDBJ databases">
        <authorList>
            <person name="Varghese N."/>
            <person name="Submissions S."/>
        </authorList>
    </citation>
    <scope>NUCLEOTIDE SEQUENCE [LARGE SCALE GENOMIC DNA]</scope>
    <source>
        <strain evidence="3">P18</strain>
    </source>
</reference>
<dbReference type="Gene3D" id="3.10.290.30">
    <property type="entry name" value="MM3350-like"/>
    <property type="match status" value="1"/>
</dbReference>